<evidence type="ECO:0000313" key="1">
    <source>
        <dbReference type="EMBL" id="KAH9366742.1"/>
    </source>
</evidence>
<dbReference type="OrthoDB" id="6771146at2759"/>
<dbReference type="AlphaFoldDB" id="A0A9J6FKH1"/>
<comment type="caution">
    <text evidence="1">The sequence shown here is derived from an EMBL/GenBank/DDBJ whole genome shotgun (WGS) entry which is preliminary data.</text>
</comment>
<proteinExistence type="predicted"/>
<dbReference type="Proteomes" id="UP000821853">
    <property type="component" value="Chromosome 2"/>
</dbReference>
<dbReference type="EMBL" id="JABSTR010000004">
    <property type="protein sequence ID" value="KAH9366742.1"/>
    <property type="molecule type" value="Genomic_DNA"/>
</dbReference>
<dbReference type="VEuPathDB" id="VectorBase:HLOH_054417"/>
<keyword evidence="2" id="KW-1185">Reference proteome</keyword>
<reference evidence="1 2" key="1">
    <citation type="journal article" date="2020" name="Cell">
        <title>Large-Scale Comparative Analyses of Tick Genomes Elucidate Their Genetic Diversity and Vector Capacities.</title>
        <authorList>
            <consortium name="Tick Genome and Microbiome Consortium (TIGMIC)"/>
            <person name="Jia N."/>
            <person name="Wang J."/>
            <person name="Shi W."/>
            <person name="Du L."/>
            <person name="Sun Y."/>
            <person name="Zhan W."/>
            <person name="Jiang J.F."/>
            <person name="Wang Q."/>
            <person name="Zhang B."/>
            <person name="Ji P."/>
            <person name="Bell-Sakyi L."/>
            <person name="Cui X.M."/>
            <person name="Yuan T.T."/>
            <person name="Jiang B.G."/>
            <person name="Yang W.F."/>
            <person name="Lam T.T."/>
            <person name="Chang Q.C."/>
            <person name="Ding S.J."/>
            <person name="Wang X.J."/>
            <person name="Zhu J.G."/>
            <person name="Ruan X.D."/>
            <person name="Zhao L."/>
            <person name="Wei J.T."/>
            <person name="Ye R.Z."/>
            <person name="Que T.C."/>
            <person name="Du C.H."/>
            <person name="Zhou Y.H."/>
            <person name="Cheng J.X."/>
            <person name="Dai P.F."/>
            <person name="Guo W.B."/>
            <person name="Han X.H."/>
            <person name="Huang E.J."/>
            <person name="Li L.F."/>
            <person name="Wei W."/>
            <person name="Gao Y.C."/>
            <person name="Liu J.Z."/>
            <person name="Shao H.Z."/>
            <person name="Wang X."/>
            <person name="Wang C.C."/>
            <person name="Yang T.C."/>
            <person name="Huo Q.B."/>
            <person name="Li W."/>
            <person name="Chen H.Y."/>
            <person name="Chen S.E."/>
            <person name="Zhou L.G."/>
            <person name="Ni X.B."/>
            <person name="Tian J.H."/>
            <person name="Sheng Y."/>
            <person name="Liu T."/>
            <person name="Pan Y.S."/>
            <person name="Xia L.Y."/>
            <person name="Li J."/>
            <person name="Zhao F."/>
            <person name="Cao W.C."/>
        </authorList>
    </citation>
    <scope>NUCLEOTIDE SEQUENCE [LARGE SCALE GENOMIC DNA]</scope>
    <source>
        <strain evidence="1">HaeL-2018</strain>
    </source>
</reference>
<sequence length="96" mass="10537">MDLKGEMPEGPPRIKASSFAAVQQLYTSEKTSLVKAGYTLNAKAVNPTSLEQQNVKLVLDVVNPFVSNALRTHGSTFKIAQAESTALFIDIILTWW</sequence>
<name>A0A9J6FKH1_HAELO</name>
<accession>A0A9J6FKH1</accession>
<organism evidence="1 2">
    <name type="scientific">Haemaphysalis longicornis</name>
    <name type="common">Bush tick</name>
    <dbReference type="NCBI Taxonomy" id="44386"/>
    <lineage>
        <taxon>Eukaryota</taxon>
        <taxon>Metazoa</taxon>
        <taxon>Ecdysozoa</taxon>
        <taxon>Arthropoda</taxon>
        <taxon>Chelicerata</taxon>
        <taxon>Arachnida</taxon>
        <taxon>Acari</taxon>
        <taxon>Parasitiformes</taxon>
        <taxon>Ixodida</taxon>
        <taxon>Ixodoidea</taxon>
        <taxon>Ixodidae</taxon>
        <taxon>Haemaphysalinae</taxon>
        <taxon>Haemaphysalis</taxon>
    </lineage>
</organism>
<protein>
    <submittedName>
        <fullName evidence="1">Uncharacterized protein</fullName>
    </submittedName>
</protein>
<evidence type="ECO:0000313" key="2">
    <source>
        <dbReference type="Proteomes" id="UP000821853"/>
    </source>
</evidence>
<gene>
    <name evidence="1" type="ORF">HPB48_020883</name>
</gene>